<comment type="similarity">
    <text evidence="1">Belongs to the glycosyltransferase 2 family.</text>
</comment>
<proteinExistence type="inferred from homology"/>
<keyword evidence="6" id="KW-1185">Reference proteome</keyword>
<keyword evidence="2" id="KW-0328">Glycosyltransferase</keyword>
<name>A0A255YRN0_9FLAO</name>
<dbReference type="Pfam" id="PF00535">
    <property type="entry name" value="Glycos_transf_2"/>
    <property type="match status" value="1"/>
</dbReference>
<dbReference type="Proteomes" id="UP000216605">
    <property type="component" value="Unassembled WGS sequence"/>
</dbReference>
<evidence type="ECO:0000313" key="5">
    <source>
        <dbReference type="EMBL" id="OYQ31873.1"/>
    </source>
</evidence>
<dbReference type="InterPro" id="IPR001173">
    <property type="entry name" value="Glyco_trans_2-like"/>
</dbReference>
<dbReference type="OrthoDB" id="9771846at2"/>
<sequence>MNKKVFVVIVTYNGARWIDKNITSLLASSYPVHIIAVDNNSADDSALLLEKYPVDLIKAPENLGFGKANNIGMKRALAQGADYVFLLNQDAWVFEDTVSGLVSKMEADPLIGLLSPLHYSADGITLDGNFAVYYNRKSSEKGTIAFVPFVNAAAWMLSRQCIERTGLFEPLFGHYGEDRNYCGRVRYHNFVIGIDASSKIVHDRVIRRNFGKDIIQSRYKILSTLLDINLSTTAAHILALREVIGLPKYFSRHYGTSKAVSLFFKLFSYYLSCVIKAGAIATARKKAKGNG</sequence>
<protein>
    <submittedName>
        <fullName evidence="5">Glycosyl transferase</fullName>
    </submittedName>
</protein>
<gene>
    <name evidence="5" type="ORF">CHU92_15370</name>
</gene>
<accession>A0A255YRN0</accession>
<dbReference type="PANTHER" id="PTHR43179">
    <property type="entry name" value="RHAMNOSYLTRANSFERASE WBBL"/>
    <property type="match status" value="1"/>
</dbReference>
<evidence type="ECO:0000256" key="1">
    <source>
        <dbReference type="ARBA" id="ARBA00006739"/>
    </source>
</evidence>
<dbReference type="GO" id="GO:0016757">
    <property type="term" value="F:glycosyltransferase activity"/>
    <property type="evidence" value="ECO:0007669"/>
    <property type="project" value="UniProtKB-KW"/>
</dbReference>
<dbReference type="PANTHER" id="PTHR43179:SF12">
    <property type="entry name" value="GALACTOFURANOSYLTRANSFERASE GLFT2"/>
    <property type="match status" value="1"/>
</dbReference>
<comment type="caution">
    <text evidence="5">The sequence shown here is derived from an EMBL/GenBank/DDBJ whole genome shotgun (WGS) entry which is preliminary data.</text>
</comment>
<dbReference type="EMBL" id="NOXV01000306">
    <property type="protein sequence ID" value="OYQ31873.1"/>
    <property type="molecule type" value="Genomic_DNA"/>
</dbReference>
<dbReference type="Gene3D" id="3.90.550.10">
    <property type="entry name" value="Spore Coat Polysaccharide Biosynthesis Protein SpsA, Chain A"/>
    <property type="match status" value="1"/>
</dbReference>
<evidence type="ECO:0000313" key="6">
    <source>
        <dbReference type="Proteomes" id="UP000216605"/>
    </source>
</evidence>
<keyword evidence="3 5" id="KW-0808">Transferase</keyword>
<evidence type="ECO:0000256" key="2">
    <source>
        <dbReference type="ARBA" id="ARBA00022676"/>
    </source>
</evidence>
<feature type="domain" description="Glycosyltransferase 2-like" evidence="4">
    <location>
        <begin position="7"/>
        <end position="113"/>
    </location>
</feature>
<dbReference type="AlphaFoldDB" id="A0A255YRN0"/>
<dbReference type="SUPFAM" id="SSF53448">
    <property type="entry name" value="Nucleotide-diphospho-sugar transferases"/>
    <property type="match status" value="1"/>
</dbReference>
<organism evidence="5 6">
    <name type="scientific">Flavobacterium cyanobacteriorum</name>
    <dbReference type="NCBI Taxonomy" id="2022802"/>
    <lineage>
        <taxon>Bacteria</taxon>
        <taxon>Pseudomonadati</taxon>
        <taxon>Bacteroidota</taxon>
        <taxon>Flavobacteriia</taxon>
        <taxon>Flavobacteriales</taxon>
        <taxon>Flavobacteriaceae</taxon>
        <taxon>Flavobacterium</taxon>
    </lineage>
</organism>
<reference evidence="5 6" key="1">
    <citation type="submission" date="2017-07" db="EMBL/GenBank/DDBJ databases">
        <title>Flavobacterium cyanobacteriorum sp. nov., isolated from cyanobacterial aggregates in a eutrophic lake.</title>
        <authorList>
            <person name="Cai H."/>
        </authorList>
    </citation>
    <scope>NUCLEOTIDE SEQUENCE [LARGE SCALE GENOMIC DNA]</scope>
    <source>
        <strain evidence="5 6">TH021</strain>
    </source>
</reference>
<evidence type="ECO:0000259" key="4">
    <source>
        <dbReference type="Pfam" id="PF00535"/>
    </source>
</evidence>
<evidence type="ECO:0000256" key="3">
    <source>
        <dbReference type="ARBA" id="ARBA00022679"/>
    </source>
</evidence>
<dbReference type="InterPro" id="IPR029044">
    <property type="entry name" value="Nucleotide-diphossugar_trans"/>
</dbReference>
<dbReference type="RefSeq" id="WP_094417149.1">
    <property type="nucleotide sequence ID" value="NZ_NOXV01000306.1"/>
</dbReference>